<accession>X1ISK4</accession>
<evidence type="ECO:0000259" key="1">
    <source>
        <dbReference type="Pfam" id="PF20169"/>
    </source>
</evidence>
<feature type="non-terminal residue" evidence="2">
    <location>
        <position position="1"/>
    </location>
</feature>
<dbReference type="EMBL" id="BARU01043819">
    <property type="protein sequence ID" value="GAH85436.1"/>
    <property type="molecule type" value="Genomic_DNA"/>
</dbReference>
<proteinExistence type="predicted"/>
<dbReference type="AlphaFoldDB" id="X1ISK4"/>
<evidence type="ECO:0000313" key="2">
    <source>
        <dbReference type="EMBL" id="GAH85436.1"/>
    </source>
</evidence>
<name>X1ISK4_9ZZZZ</name>
<sequence>VRLNYHLAPPLLPLGKDARGRPRKIRIGGWLRGPFRLLAALKGLRGTALDPFGYTAERRMERALIGWYEDLIALMLRELPRHGAAALLPLATAAMDIRGYGPVKDKAVQDVRARVERLVAALATNDTPRRAA</sequence>
<comment type="caution">
    <text evidence="2">The sequence shown here is derived from an EMBL/GenBank/DDBJ whole genome shotgun (WGS) entry which is preliminary data.</text>
</comment>
<gene>
    <name evidence="2" type="ORF">S03H2_67019</name>
</gene>
<protein>
    <recommendedName>
        <fullName evidence="1">DUF6537 domain-containing protein</fullName>
    </recommendedName>
</protein>
<reference evidence="2" key="1">
    <citation type="journal article" date="2014" name="Front. Microbiol.">
        <title>High frequency of phylogenetically diverse reductive dehalogenase-homologous genes in deep subseafloor sedimentary metagenomes.</title>
        <authorList>
            <person name="Kawai M."/>
            <person name="Futagami T."/>
            <person name="Toyoda A."/>
            <person name="Takaki Y."/>
            <person name="Nishi S."/>
            <person name="Hori S."/>
            <person name="Arai W."/>
            <person name="Tsubouchi T."/>
            <person name="Morono Y."/>
            <person name="Uchiyama I."/>
            <person name="Ito T."/>
            <person name="Fujiyama A."/>
            <person name="Inagaki F."/>
            <person name="Takami H."/>
        </authorList>
    </citation>
    <scope>NUCLEOTIDE SEQUENCE</scope>
    <source>
        <strain evidence="2">Expedition CK06-06</strain>
    </source>
</reference>
<feature type="domain" description="DUF6537" evidence="1">
    <location>
        <begin position="1"/>
        <end position="116"/>
    </location>
</feature>
<organism evidence="2">
    <name type="scientific">marine sediment metagenome</name>
    <dbReference type="NCBI Taxonomy" id="412755"/>
    <lineage>
        <taxon>unclassified sequences</taxon>
        <taxon>metagenomes</taxon>
        <taxon>ecological metagenomes</taxon>
    </lineage>
</organism>
<dbReference type="Pfam" id="PF20169">
    <property type="entry name" value="DUF6537"/>
    <property type="match status" value="1"/>
</dbReference>
<dbReference type="InterPro" id="IPR046667">
    <property type="entry name" value="DUF6537"/>
</dbReference>